<evidence type="ECO:0000313" key="2">
    <source>
        <dbReference type="EMBL" id="QEC78306.1"/>
    </source>
</evidence>
<dbReference type="OrthoDB" id="9794157at2"/>
<keyword evidence="3" id="KW-1185">Reference proteome</keyword>
<dbReference type="KEGG" id="mgk:FSB76_21045"/>
<proteinExistence type="predicted"/>
<dbReference type="RefSeq" id="WP_147056823.1">
    <property type="nucleotide sequence ID" value="NZ_CP042437.1"/>
</dbReference>
<evidence type="ECO:0000313" key="3">
    <source>
        <dbReference type="Proteomes" id="UP000321362"/>
    </source>
</evidence>
<dbReference type="AlphaFoldDB" id="A0A5B8W5T6"/>
<dbReference type="EMBL" id="CP042437">
    <property type="protein sequence ID" value="QEC78306.1"/>
    <property type="molecule type" value="Genomic_DNA"/>
</dbReference>
<dbReference type="Proteomes" id="UP000321362">
    <property type="component" value="Chromosome"/>
</dbReference>
<reference evidence="2 3" key="1">
    <citation type="journal article" date="2013" name="J. Microbiol.">
        <title>Mucilaginibacter ginsenosidivorax sp. nov., with ginsenoside converting activity isolated from sediment.</title>
        <authorList>
            <person name="Kim J.K."/>
            <person name="Choi T.E."/>
            <person name="Liu Q.M."/>
            <person name="Park H.Y."/>
            <person name="Yi T.H."/>
            <person name="Yoon M.H."/>
            <person name="Kim S.C."/>
            <person name="Im W.T."/>
        </authorList>
    </citation>
    <scope>NUCLEOTIDE SEQUENCE [LARGE SCALE GENOMIC DNA]</scope>
    <source>
        <strain evidence="2 3">KHI28</strain>
    </source>
</reference>
<organism evidence="2 3">
    <name type="scientific">Mucilaginibacter ginsenosidivorax</name>
    <dbReference type="NCBI Taxonomy" id="862126"/>
    <lineage>
        <taxon>Bacteria</taxon>
        <taxon>Pseudomonadati</taxon>
        <taxon>Bacteroidota</taxon>
        <taxon>Sphingobacteriia</taxon>
        <taxon>Sphingobacteriales</taxon>
        <taxon>Sphingobacteriaceae</taxon>
        <taxon>Mucilaginibacter</taxon>
    </lineage>
</organism>
<name>A0A5B8W5T6_9SPHI</name>
<accession>A0A5B8W5T6</accession>
<gene>
    <name evidence="2" type="ORF">FSB76_21045</name>
</gene>
<dbReference type="InterPro" id="IPR037171">
    <property type="entry name" value="NagB/RpiA_transferase-like"/>
</dbReference>
<sequence length="198" mass="21484">MSSRENILAAVKANQFSQADLPCLEVLSTLTATNDNLVEKYKTIGSAGGSFIYEVADYAAIQNILHKEFKPSVKIISGIKEMNEYTYVADVKHELSHSFADVELCILWSGLGVAENGALWLTEEDMTVRVLPFIAQHLAVVISKTNLVPTMAQAYEKIGNATYGYGAFISGPSKTADIEQSLVIGAHGPRSLSVFILP</sequence>
<dbReference type="PANTHER" id="PTHR43682">
    <property type="entry name" value="LACTATE UTILIZATION PROTEIN C"/>
    <property type="match status" value="1"/>
</dbReference>
<dbReference type="InterPro" id="IPR003741">
    <property type="entry name" value="LUD_dom"/>
</dbReference>
<dbReference type="Pfam" id="PF02589">
    <property type="entry name" value="LUD_dom"/>
    <property type="match status" value="1"/>
</dbReference>
<dbReference type="SUPFAM" id="SSF100950">
    <property type="entry name" value="NagB/RpiA/CoA transferase-like"/>
    <property type="match status" value="1"/>
</dbReference>
<dbReference type="Gene3D" id="3.40.50.10420">
    <property type="entry name" value="NagB/RpiA/CoA transferase-like"/>
    <property type="match status" value="1"/>
</dbReference>
<dbReference type="PANTHER" id="PTHR43682:SF1">
    <property type="entry name" value="LACTATE UTILIZATION PROTEIN C"/>
    <property type="match status" value="1"/>
</dbReference>
<dbReference type="InterPro" id="IPR024185">
    <property type="entry name" value="FTHF_cligase-like_sf"/>
</dbReference>
<feature type="domain" description="LUD" evidence="1">
    <location>
        <begin position="63"/>
        <end position="196"/>
    </location>
</feature>
<evidence type="ECO:0000259" key="1">
    <source>
        <dbReference type="Pfam" id="PF02589"/>
    </source>
</evidence>
<protein>
    <submittedName>
        <fullName evidence="2">Lactate utilization protein B/C</fullName>
    </submittedName>
</protein>